<keyword evidence="4 10" id="KW-0963">Cytoplasm</keyword>
<evidence type="ECO:0000256" key="2">
    <source>
        <dbReference type="ARBA" id="ARBA00010752"/>
    </source>
</evidence>
<evidence type="ECO:0000256" key="9">
    <source>
        <dbReference type="ARBA" id="ARBA00023125"/>
    </source>
</evidence>
<evidence type="ECO:0000256" key="7">
    <source>
        <dbReference type="ARBA" id="ARBA00022705"/>
    </source>
</evidence>
<keyword evidence="9" id="KW-0238">DNA-binding</keyword>
<reference evidence="14 15" key="1">
    <citation type="submission" date="2016-08" db="EMBL/GenBank/DDBJ databases">
        <authorList>
            <person name="Seilhamer J.J."/>
        </authorList>
    </citation>
    <scope>NUCLEOTIDE SEQUENCE [LARGE SCALE GENOMIC DNA]</scope>
    <source>
        <strain evidence="14 15">PH27A</strain>
    </source>
</reference>
<dbReference type="PANTHER" id="PTHR30478">
    <property type="entry name" value="DNA POLYMERASE III SUBUNIT BETA"/>
    <property type="match status" value="1"/>
</dbReference>
<protein>
    <recommendedName>
        <fullName evidence="3 10">Beta sliding clamp</fullName>
    </recommendedName>
</protein>
<organism evidence="14 15">
    <name type="scientific">Terasakiispira papahanaumokuakeensis</name>
    <dbReference type="NCBI Taxonomy" id="197479"/>
    <lineage>
        <taxon>Bacteria</taxon>
        <taxon>Pseudomonadati</taxon>
        <taxon>Pseudomonadota</taxon>
        <taxon>Gammaproteobacteria</taxon>
        <taxon>Oceanospirillales</taxon>
        <taxon>Terasakiispira</taxon>
    </lineage>
</organism>
<feature type="domain" description="DNA polymerase III beta sliding clamp C-terminal" evidence="13">
    <location>
        <begin position="249"/>
        <end position="369"/>
    </location>
</feature>
<keyword evidence="7 10" id="KW-0235">DNA replication</keyword>
<dbReference type="InterPro" id="IPR022637">
    <property type="entry name" value="DNA_polIII_beta_cen"/>
</dbReference>
<dbReference type="FunFam" id="3.10.150.10:FF:000001">
    <property type="entry name" value="Beta sliding clamp"/>
    <property type="match status" value="1"/>
</dbReference>
<dbReference type="RefSeq" id="WP_068999753.1">
    <property type="nucleotide sequence ID" value="NZ_MDTQ01000001.1"/>
</dbReference>
<dbReference type="Proteomes" id="UP000094291">
    <property type="component" value="Unassembled WGS sequence"/>
</dbReference>
<dbReference type="STRING" id="197479.BFW38_15775"/>
<feature type="domain" description="DNA polymerase III beta sliding clamp central" evidence="12">
    <location>
        <begin position="129"/>
        <end position="246"/>
    </location>
</feature>
<gene>
    <name evidence="14" type="ORF">BFW38_15775</name>
</gene>
<dbReference type="Pfam" id="PF02768">
    <property type="entry name" value="DNA_pol3_beta_3"/>
    <property type="match status" value="1"/>
</dbReference>
<dbReference type="SMART" id="SM00480">
    <property type="entry name" value="POL3Bc"/>
    <property type="match status" value="1"/>
</dbReference>
<dbReference type="Gene3D" id="3.70.10.10">
    <property type="match status" value="1"/>
</dbReference>
<dbReference type="PANTHER" id="PTHR30478:SF0">
    <property type="entry name" value="BETA SLIDING CLAMP"/>
    <property type="match status" value="1"/>
</dbReference>
<evidence type="ECO:0000313" key="14">
    <source>
        <dbReference type="EMBL" id="ODC04769.1"/>
    </source>
</evidence>
<dbReference type="PIRSF" id="PIRSF000804">
    <property type="entry name" value="DNA_pol_III_b"/>
    <property type="match status" value="1"/>
</dbReference>
<dbReference type="EMBL" id="MDTQ01000001">
    <property type="protein sequence ID" value="ODC04769.1"/>
    <property type="molecule type" value="Genomic_DNA"/>
</dbReference>
<dbReference type="GO" id="GO:0003887">
    <property type="term" value="F:DNA-directed DNA polymerase activity"/>
    <property type="evidence" value="ECO:0007669"/>
    <property type="project" value="UniProtKB-UniRule"/>
</dbReference>
<dbReference type="Pfam" id="PF02767">
    <property type="entry name" value="DNA_pol3_beta_2"/>
    <property type="match status" value="1"/>
</dbReference>
<dbReference type="Gene3D" id="3.10.150.10">
    <property type="entry name" value="DNA Polymerase III, subunit A, domain 2"/>
    <property type="match status" value="1"/>
</dbReference>
<comment type="subunit">
    <text evidence="10">Forms a ring-shaped head-to-tail homodimer around DNA.</text>
</comment>
<evidence type="ECO:0000256" key="10">
    <source>
        <dbReference type="PIRNR" id="PIRNR000804"/>
    </source>
</evidence>
<comment type="caution">
    <text evidence="14">The sequence shown here is derived from an EMBL/GenBank/DDBJ whole genome shotgun (WGS) entry which is preliminary data.</text>
</comment>
<evidence type="ECO:0000259" key="11">
    <source>
        <dbReference type="Pfam" id="PF00712"/>
    </source>
</evidence>
<evidence type="ECO:0000259" key="13">
    <source>
        <dbReference type="Pfam" id="PF02768"/>
    </source>
</evidence>
<evidence type="ECO:0000259" key="12">
    <source>
        <dbReference type="Pfam" id="PF02767"/>
    </source>
</evidence>
<dbReference type="InterPro" id="IPR046938">
    <property type="entry name" value="DNA_clamp_sf"/>
</dbReference>
<comment type="similarity">
    <text evidence="2 10">Belongs to the beta sliding clamp family.</text>
</comment>
<accession>A0A1E2VCP5</accession>
<feature type="domain" description="DNA polymerase III beta sliding clamp N-terminal" evidence="11">
    <location>
        <begin position="1"/>
        <end position="119"/>
    </location>
</feature>
<sequence>MKFTVAREQLIRPMSLVNNAIERRSTLPILTHMQLVAENGTLTLTGLDLEVEMKAALALESLEVPGRVTVPARKLTDICKSLPKGTHIEFSLEENRMVVRSGASRFTLTTLPAQEFPFIEAGSVKQEITLPQQVLRRVIDRVAFAMGFQDVRYYLNGMLFELEAGRLRTVATDGHRLALSDATVEAPADLPRTRMIIPNKGIGELQKLLADDSDAPTTLVFGENHVQLRTEGYVFTSKQVEGQFPDYDRVIPRNGNKRVICDRMPLREVLNRTAILSNEKYRGIRLLLQSGQVTVMANNPEHEEAEESLPVSYEGDSLEMGFNFTYLKDVLDNMGVSEQVVMTLFDANSSALIEAAEQPDALYVVMPMRL</sequence>
<dbReference type="InterPro" id="IPR022634">
    <property type="entry name" value="DNA_polIII_beta_N"/>
</dbReference>
<name>A0A1E2VCP5_9GAMM</name>
<dbReference type="InterPro" id="IPR001001">
    <property type="entry name" value="DNA_polIII_beta"/>
</dbReference>
<evidence type="ECO:0000256" key="3">
    <source>
        <dbReference type="ARBA" id="ARBA00021035"/>
    </source>
</evidence>
<evidence type="ECO:0000313" key="15">
    <source>
        <dbReference type="Proteomes" id="UP000094291"/>
    </source>
</evidence>
<dbReference type="NCBIfam" id="TIGR00663">
    <property type="entry name" value="dnan"/>
    <property type="match status" value="1"/>
</dbReference>
<keyword evidence="8 10" id="KW-0239">DNA-directed DNA polymerase</keyword>
<evidence type="ECO:0000256" key="8">
    <source>
        <dbReference type="ARBA" id="ARBA00022932"/>
    </source>
</evidence>
<dbReference type="OrthoDB" id="8421503at2"/>
<dbReference type="CDD" id="cd00140">
    <property type="entry name" value="beta_clamp"/>
    <property type="match status" value="1"/>
</dbReference>
<dbReference type="GO" id="GO:0008408">
    <property type="term" value="F:3'-5' exonuclease activity"/>
    <property type="evidence" value="ECO:0007669"/>
    <property type="project" value="InterPro"/>
</dbReference>
<comment type="function">
    <text evidence="10">Confers DNA tethering and processivity to DNA polymerases and other proteins. Acts as a clamp, forming a ring around DNA (a reaction catalyzed by the clamp-loading complex) which diffuses in an ATP-independent manner freely and bidirectionally along dsDNA. Initially characterized for its ability to contact the catalytic subunit of DNA polymerase III (Pol III), a complex, multichain enzyme responsible for most of the replicative synthesis in bacteria; Pol III exhibits 3'-5' exonuclease proofreading activity. The beta chain is required for initiation of replication as well as for processivity of DNA replication.</text>
</comment>
<evidence type="ECO:0000256" key="5">
    <source>
        <dbReference type="ARBA" id="ARBA00022679"/>
    </source>
</evidence>
<dbReference type="SUPFAM" id="SSF55979">
    <property type="entry name" value="DNA clamp"/>
    <property type="match status" value="3"/>
</dbReference>
<evidence type="ECO:0000256" key="6">
    <source>
        <dbReference type="ARBA" id="ARBA00022695"/>
    </source>
</evidence>
<evidence type="ECO:0000256" key="4">
    <source>
        <dbReference type="ARBA" id="ARBA00022490"/>
    </source>
</evidence>
<dbReference type="GO" id="GO:0006271">
    <property type="term" value="P:DNA strand elongation involved in DNA replication"/>
    <property type="evidence" value="ECO:0007669"/>
    <property type="project" value="TreeGrafter"/>
</dbReference>
<proteinExistence type="inferred from homology"/>
<dbReference type="AlphaFoldDB" id="A0A1E2VCP5"/>
<dbReference type="GO" id="GO:0009360">
    <property type="term" value="C:DNA polymerase III complex"/>
    <property type="evidence" value="ECO:0007669"/>
    <property type="project" value="InterPro"/>
</dbReference>
<dbReference type="GO" id="GO:0042802">
    <property type="term" value="F:identical protein binding"/>
    <property type="evidence" value="ECO:0007669"/>
    <property type="project" value="UniProtKB-ARBA"/>
</dbReference>
<dbReference type="Pfam" id="PF00712">
    <property type="entry name" value="DNA_pol3_beta"/>
    <property type="match status" value="1"/>
</dbReference>
<dbReference type="InterPro" id="IPR022635">
    <property type="entry name" value="DNA_polIII_beta_C"/>
</dbReference>
<keyword evidence="5 10" id="KW-0808">Transferase</keyword>
<comment type="subcellular location">
    <subcellularLocation>
        <location evidence="1 10">Cytoplasm</location>
    </subcellularLocation>
</comment>
<keyword evidence="6 10" id="KW-0548">Nucleotidyltransferase</keyword>
<dbReference type="GO" id="GO:0003677">
    <property type="term" value="F:DNA binding"/>
    <property type="evidence" value="ECO:0007669"/>
    <property type="project" value="UniProtKB-UniRule"/>
</dbReference>
<keyword evidence="15" id="KW-1185">Reference proteome</keyword>
<evidence type="ECO:0000256" key="1">
    <source>
        <dbReference type="ARBA" id="ARBA00004496"/>
    </source>
</evidence>
<dbReference type="GO" id="GO:0005737">
    <property type="term" value="C:cytoplasm"/>
    <property type="evidence" value="ECO:0007669"/>
    <property type="project" value="UniProtKB-SubCell"/>
</dbReference>